<dbReference type="InterPro" id="IPR009739">
    <property type="entry name" value="LprI-like_N"/>
</dbReference>
<evidence type="ECO:0000259" key="2">
    <source>
        <dbReference type="Pfam" id="PF07007"/>
    </source>
</evidence>
<name>A0ABU5DX68_9PROT</name>
<dbReference type="Proteomes" id="UP001271769">
    <property type="component" value="Unassembled WGS sequence"/>
</dbReference>
<accession>A0ABU5DX68</accession>
<keyword evidence="4" id="KW-1185">Reference proteome</keyword>
<evidence type="ECO:0000313" key="4">
    <source>
        <dbReference type="Proteomes" id="UP001271769"/>
    </source>
</evidence>
<evidence type="ECO:0000313" key="3">
    <source>
        <dbReference type="EMBL" id="MDY0871534.1"/>
    </source>
</evidence>
<gene>
    <name evidence="3" type="ORF">SMD31_06355</name>
</gene>
<dbReference type="Pfam" id="PF07007">
    <property type="entry name" value="LprI"/>
    <property type="match status" value="1"/>
</dbReference>
<dbReference type="Gene3D" id="1.20.1270.180">
    <property type="match status" value="1"/>
</dbReference>
<keyword evidence="1" id="KW-0732">Signal</keyword>
<feature type="chain" id="PRO_5047180385" evidence="1">
    <location>
        <begin position="27"/>
        <end position="262"/>
    </location>
</feature>
<dbReference type="RefSeq" id="WP_320499966.1">
    <property type="nucleotide sequence ID" value="NZ_JAXCLX010000001.1"/>
</dbReference>
<dbReference type="EMBL" id="JAXCLX010000001">
    <property type="protein sequence ID" value="MDY0871534.1"/>
    <property type="molecule type" value="Genomic_DNA"/>
</dbReference>
<proteinExistence type="predicted"/>
<sequence length="262" mass="27093">MFRFTLAAAALLLAFGLPALSSSAAAQDAQPSFDCAKAAAPIEHAICGDAALAKLDADLAIRYTEELAKAADPDALRSEQRAWAGERANACGILPGADDDVPDFSADQIGCLKDIYATRLTALTAAAPVPQEAPDAAQLLNGLWQLAEMVDAADPALKDVAQQGRLIRLDRHGLTSLGGQGCAGPTLEPMAQARARPLDADEQALIAQVDKAGADKAGAMAQGKDGIAGFCLGRLFALYVPAADGTLLVADASAVYRLQRLK</sequence>
<organism evidence="3 4">
    <name type="scientific">Dongia rigui</name>
    <dbReference type="NCBI Taxonomy" id="940149"/>
    <lineage>
        <taxon>Bacteria</taxon>
        <taxon>Pseudomonadati</taxon>
        <taxon>Pseudomonadota</taxon>
        <taxon>Alphaproteobacteria</taxon>
        <taxon>Rhodospirillales</taxon>
        <taxon>Dongiaceae</taxon>
        <taxon>Dongia</taxon>
    </lineage>
</organism>
<feature type="signal peptide" evidence="1">
    <location>
        <begin position="1"/>
        <end position="26"/>
    </location>
</feature>
<protein>
    <submittedName>
        <fullName evidence="3">Lysozyme inhibitor LprI family protein</fullName>
    </submittedName>
</protein>
<evidence type="ECO:0000256" key="1">
    <source>
        <dbReference type="SAM" id="SignalP"/>
    </source>
</evidence>
<reference evidence="3 4" key="1">
    <citation type="journal article" date="2013" name="Antonie Van Leeuwenhoek">
        <title>Dongia rigui sp. nov., isolated from freshwater of a large wetland in Korea.</title>
        <authorList>
            <person name="Baik K.S."/>
            <person name="Hwang Y.M."/>
            <person name="Choi J.S."/>
            <person name="Kwon J."/>
            <person name="Seong C.N."/>
        </authorList>
    </citation>
    <scope>NUCLEOTIDE SEQUENCE [LARGE SCALE GENOMIC DNA]</scope>
    <source>
        <strain evidence="3 4">04SU4-P</strain>
    </source>
</reference>
<comment type="caution">
    <text evidence="3">The sequence shown here is derived from an EMBL/GenBank/DDBJ whole genome shotgun (WGS) entry which is preliminary data.</text>
</comment>
<dbReference type="InterPro" id="IPR052755">
    <property type="entry name" value="Lysozyme_Inhibitor_LprI"/>
</dbReference>
<feature type="domain" description="Lysozyme inhibitor LprI-like N-terminal" evidence="2">
    <location>
        <begin position="35"/>
        <end position="120"/>
    </location>
</feature>
<dbReference type="PANTHER" id="PTHR37549:SF1">
    <property type="entry name" value="LIPOPROTEIN LPRI"/>
    <property type="match status" value="1"/>
</dbReference>
<dbReference type="PANTHER" id="PTHR37549">
    <property type="entry name" value="LIPOPROTEIN LPRI"/>
    <property type="match status" value="1"/>
</dbReference>